<evidence type="ECO:0000313" key="1">
    <source>
        <dbReference type="EMBL" id="AZE29901.1"/>
    </source>
</evidence>
<protein>
    <submittedName>
        <fullName evidence="1">Uncharacterized protein</fullName>
    </submittedName>
</protein>
<dbReference type="Proteomes" id="UP000280455">
    <property type="component" value="Chromosome"/>
</dbReference>
<dbReference type="EMBL" id="CP027750">
    <property type="protein sequence ID" value="AZE29901.1"/>
    <property type="molecule type" value="Genomic_DNA"/>
</dbReference>
<accession>A0AAD1E6K0</accession>
<organism evidence="1 2">
    <name type="scientific">Pseudomonas chlororaphis subsp. aureofaciens</name>
    <dbReference type="NCBI Taxonomy" id="587851"/>
    <lineage>
        <taxon>Bacteria</taxon>
        <taxon>Pseudomonadati</taxon>
        <taxon>Pseudomonadota</taxon>
        <taxon>Gammaproteobacteria</taxon>
        <taxon>Pseudomonadales</taxon>
        <taxon>Pseudomonadaceae</taxon>
        <taxon>Pseudomonas</taxon>
    </lineage>
</organism>
<gene>
    <name evidence="1" type="ORF">C4K07_3116</name>
</gene>
<reference evidence="1 2" key="1">
    <citation type="submission" date="2018-03" db="EMBL/GenBank/DDBJ databases">
        <title>Diversity of phytobeneficial traits revealed by whole-genome analysis of worldwide-isolated phenazine-producing Pseudomonas spp.</title>
        <authorList>
            <person name="Biessy A."/>
            <person name="Novinscak A."/>
            <person name="Blom J."/>
            <person name="Leger G."/>
            <person name="Thomashow L.S."/>
            <person name="Cazorla F.M."/>
            <person name="Josic D."/>
            <person name="Filion M."/>
        </authorList>
    </citation>
    <scope>NUCLEOTIDE SEQUENCE [LARGE SCALE GENOMIC DNA]</scope>
    <source>
        <strain evidence="1 2">ChPhzS24</strain>
    </source>
</reference>
<dbReference type="AlphaFoldDB" id="A0AAD1E6K0"/>
<name>A0AAD1E6K0_9PSED</name>
<sequence>MTHASAGQASPLAHTLDTSSHFPVISPGLPAHSNVLVASPAHGAAAWRTRAFTRVS</sequence>
<evidence type="ECO:0000313" key="2">
    <source>
        <dbReference type="Proteomes" id="UP000280455"/>
    </source>
</evidence>
<proteinExistence type="predicted"/>